<evidence type="ECO:0000313" key="3">
    <source>
        <dbReference type="Proteomes" id="UP001331561"/>
    </source>
</evidence>
<proteinExistence type="predicted"/>
<keyword evidence="1" id="KW-0732">Signal</keyword>
<organism evidence="2 3">
    <name type="scientific">Uliginosibacterium silvisoli</name>
    <dbReference type="NCBI Taxonomy" id="3114758"/>
    <lineage>
        <taxon>Bacteria</taxon>
        <taxon>Pseudomonadati</taxon>
        <taxon>Pseudomonadota</taxon>
        <taxon>Betaproteobacteria</taxon>
        <taxon>Rhodocyclales</taxon>
        <taxon>Zoogloeaceae</taxon>
        <taxon>Uliginosibacterium</taxon>
    </lineage>
</organism>
<dbReference type="Proteomes" id="UP001331561">
    <property type="component" value="Unassembled WGS sequence"/>
</dbReference>
<protein>
    <submittedName>
        <fullName evidence="2">DUF2282 domain-containing protein</fullName>
    </submittedName>
</protein>
<comment type="caution">
    <text evidence="2">The sequence shown here is derived from an EMBL/GenBank/DDBJ whole genome shotgun (WGS) entry which is preliminary data.</text>
</comment>
<dbReference type="InterPro" id="IPR018740">
    <property type="entry name" value="DUF2282_membr"/>
</dbReference>
<name>A0ABU6K3J0_9RHOO</name>
<dbReference type="Pfam" id="PF10048">
    <property type="entry name" value="DUF2282"/>
    <property type="match status" value="1"/>
</dbReference>
<feature type="signal peptide" evidence="1">
    <location>
        <begin position="1"/>
        <end position="26"/>
    </location>
</feature>
<keyword evidence="3" id="KW-1185">Reference proteome</keyword>
<sequence length="84" mass="8524">MDKQTLIRAALLSVVALGSVAQTASAADEPKEKCLGIAKAGANDCASTNGSHSCAGQAKKDNDPTDWKYVAKGTCTKMGGKVPA</sequence>
<evidence type="ECO:0000313" key="2">
    <source>
        <dbReference type="EMBL" id="MEC5386032.1"/>
    </source>
</evidence>
<reference evidence="2 3" key="1">
    <citation type="submission" date="2024-01" db="EMBL/GenBank/DDBJ databases">
        <title>Uliginosibacterium soil sp. nov.</title>
        <authorList>
            <person name="Lv Y."/>
        </authorList>
    </citation>
    <scope>NUCLEOTIDE SEQUENCE [LARGE SCALE GENOMIC DNA]</scope>
    <source>
        <strain evidence="2 3">H3</strain>
    </source>
</reference>
<dbReference type="EMBL" id="JAYXHS010000002">
    <property type="protein sequence ID" value="MEC5386032.1"/>
    <property type="molecule type" value="Genomic_DNA"/>
</dbReference>
<feature type="chain" id="PRO_5046394249" evidence="1">
    <location>
        <begin position="27"/>
        <end position="84"/>
    </location>
</feature>
<accession>A0ABU6K3J0</accession>
<gene>
    <name evidence="2" type="ORF">VVD49_09865</name>
</gene>
<evidence type="ECO:0000256" key="1">
    <source>
        <dbReference type="SAM" id="SignalP"/>
    </source>
</evidence>
<dbReference type="RefSeq" id="WP_327599012.1">
    <property type="nucleotide sequence ID" value="NZ_JAYXHS010000002.1"/>
</dbReference>